<dbReference type="GO" id="GO:0005730">
    <property type="term" value="C:nucleolus"/>
    <property type="evidence" value="ECO:0007669"/>
    <property type="project" value="UniProtKB-SubCell"/>
</dbReference>
<dbReference type="InterPro" id="IPR039883">
    <property type="entry name" value="Fcf2/DNTTIP2"/>
</dbReference>
<dbReference type="EMBL" id="KZ821222">
    <property type="protein sequence ID" value="PYH48302.1"/>
    <property type="molecule type" value="Genomic_DNA"/>
</dbReference>
<comment type="subcellular location">
    <subcellularLocation>
        <location evidence="1">Nucleus</location>
        <location evidence="1">Nucleolus</location>
    </subcellularLocation>
</comment>
<feature type="region of interest" description="Disordered" evidence="3">
    <location>
        <begin position="219"/>
        <end position="243"/>
    </location>
</feature>
<feature type="domain" description="Fcf2 pre-rRNA processing C-terminal" evidence="4">
    <location>
        <begin position="121"/>
        <end position="215"/>
    </location>
</feature>
<dbReference type="RefSeq" id="XP_025434284.1">
    <property type="nucleotide sequence ID" value="XM_025571593.1"/>
</dbReference>
<dbReference type="AlphaFoldDB" id="A0A319APB4"/>
<keyword evidence="2" id="KW-0539">Nucleus</keyword>
<proteinExistence type="predicted"/>
<name>A0A319APB4_9EURO</name>
<dbReference type="STRING" id="1450539.A0A319APB4"/>
<dbReference type="GO" id="GO:0003723">
    <property type="term" value="F:RNA binding"/>
    <property type="evidence" value="ECO:0007669"/>
    <property type="project" value="TreeGrafter"/>
</dbReference>
<evidence type="ECO:0000313" key="5">
    <source>
        <dbReference type="EMBL" id="PYH48302.1"/>
    </source>
</evidence>
<accession>A0A319APB4</accession>
<dbReference type="GO" id="GO:0006396">
    <property type="term" value="P:RNA processing"/>
    <property type="evidence" value="ECO:0007669"/>
    <property type="project" value="TreeGrafter"/>
</dbReference>
<dbReference type="PANTHER" id="PTHR21686:SF12">
    <property type="entry name" value="DEOXYNUCLEOTIDYLTRANSFERASE TERMINAL-INTERACTING PROTEIN 2"/>
    <property type="match status" value="1"/>
</dbReference>
<evidence type="ECO:0000256" key="2">
    <source>
        <dbReference type="ARBA" id="ARBA00023242"/>
    </source>
</evidence>
<evidence type="ECO:0000256" key="1">
    <source>
        <dbReference type="ARBA" id="ARBA00004604"/>
    </source>
</evidence>
<dbReference type="OrthoDB" id="427886at2759"/>
<organism evidence="5 6">
    <name type="scientific">Aspergillus saccharolyticus JOP 1030-1</name>
    <dbReference type="NCBI Taxonomy" id="1450539"/>
    <lineage>
        <taxon>Eukaryota</taxon>
        <taxon>Fungi</taxon>
        <taxon>Dikarya</taxon>
        <taxon>Ascomycota</taxon>
        <taxon>Pezizomycotina</taxon>
        <taxon>Eurotiomycetes</taxon>
        <taxon>Eurotiomycetidae</taxon>
        <taxon>Eurotiales</taxon>
        <taxon>Aspergillaceae</taxon>
        <taxon>Aspergillus</taxon>
        <taxon>Aspergillus subgen. Circumdati</taxon>
    </lineage>
</organism>
<gene>
    <name evidence="5" type="ORF">BP01DRAFT_289797</name>
</gene>
<dbReference type="PANTHER" id="PTHR21686">
    <property type="entry name" value="DEOXYNUCLEOTIDYLTRANSFERASE TERMINAL-INTERACTING PROTEIN 2"/>
    <property type="match status" value="1"/>
</dbReference>
<protein>
    <submittedName>
        <fullName evidence="5">Putative nucleolus protein required for cell viability</fullName>
    </submittedName>
</protein>
<dbReference type="Pfam" id="PF08698">
    <property type="entry name" value="Fcf2"/>
    <property type="match status" value="1"/>
</dbReference>
<evidence type="ECO:0000259" key="4">
    <source>
        <dbReference type="Pfam" id="PF08698"/>
    </source>
</evidence>
<dbReference type="InterPro" id="IPR014810">
    <property type="entry name" value="Fcf2_C"/>
</dbReference>
<sequence>MTRATCSKPDQVLAQDGISLADQEIKLLLHEAEDRLQGCNVSNPEIPNFNQVPGTISEHRLMLARIPKISHNTAIEPYFHQRDDVALVDTARLFSHKSSNTSGAKQISGEPLKSTNSRKMKPTAGGDWFDLPKTELTAELRRDLQLLRMRSVLDPKRHYKKESGKAHPPPYSQIGTVIEGPTEFFSGRIVKKDRKKTFVDEALALERETKRFETKYRDIQTTKQSGKKSFYKSLRSKRNTRGK</sequence>
<keyword evidence="6" id="KW-1185">Reference proteome</keyword>
<dbReference type="GeneID" id="37072821"/>
<reference evidence="5 6" key="1">
    <citation type="submission" date="2016-12" db="EMBL/GenBank/DDBJ databases">
        <title>The genomes of Aspergillus section Nigri reveals drivers in fungal speciation.</title>
        <authorList>
            <consortium name="DOE Joint Genome Institute"/>
            <person name="Vesth T.C."/>
            <person name="Nybo J."/>
            <person name="Theobald S."/>
            <person name="Brandl J."/>
            <person name="Frisvad J.C."/>
            <person name="Nielsen K.F."/>
            <person name="Lyhne E.K."/>
            <person name="Kogle M.E."/>
            <person name="Kuo A."/>
            <person name="Riley R."/>
            <person name="Clum A."/>
            <person name="Nolan M."/>
            <person name="Lipzen A."/>
            <person name="Salamov A."/>
            <person name="Henrissat B."/>
            <person name="Wiebenga A."/>
            <person name="De Vries R.P."/>
            <person name="Grigoriev I.V."/>
            <person name="Mortensen U.H."/>
            <person name="Andersen M.R."/>
            <person name="Baker S.E."/>
        </authorList>
    </citation>
    <scope>NUCLEOTIDE SEQUENCE [LARGE SCALE GENOMIC DNA]</scope>
    <source>
        <strain evidence="5 6">JOP 1030-1</strain>
    </source>
</reference>
<evidence type="ECO:0000313" key="6">
    <source>
        <dbReference type="Proteomes" id="UP000248349"/>
    </source>
</evidence>
<evidence type="ECO:0000256" key="3">
    <source>
        <dbReference type="SAM" id="MobiDB-lite"/>
    </source>
</evidence>
<dbReference type="Proteomes" id="UP000248349">
    <property type="component" value="Unassembled WGS sequence"/>
</dbReference>
<feature type="region of interest" description="Disordered" evidence="3">
    <location>
        <begin position="98"/>
        <end position="126"/>
    </location>
</feature>
<feature type="compositionally biased region" description="Basic residues" evidence="3">
    <location>
        <begin position="225"/>
        <end position="243"/>
    </location>
</feature>